<gene>
    <name evidence="3" type="ORF">B7P43_G06281</name>
</gene>
<dbReference type="EMBL" id="NEVH01020940">
    <property type="protein sequence ID" value="PNF20510.1"/>
    <property type="molecule type" value="Genomic_DNA"/>
</dbReference>
<dbReference type="InterPro" id="IPR026073">
    <property type="entry name" value="GGNBP2"/>
</dbReference>
<dbReference type="GO" id="GO:0005634">
    <property type="term" value="C:nucleus"/>
    <property type="evidence" value="ECO:0007669"/>
    <property type="project" value="TreeGrafter"/>
</dbReference>
<dbReference type="Proteomes" id="UP000235965">
    <property type="component" value="Unassembled WGS sequence"/>
</dbReference>
<keyword evidence="1" id="KW-0175">Coiled coil</keyword>
<dbReference type="InParanoid" id="A0A2J7PW20"/>
<dbReference type="FunCoup" id="A0A2J7PW20">
    <property type="interactions" value="2208"/>
</dbReference>
<feature type="coiled-coil region" evidence="1">
    <location>
        <begin position="324"/>
        <end position="362"/>
    </location>
</feature>
<comment type="caution">
    <text evidence="3">The sequence shown here is derived from an EMBL/GenBank/DDBJ whole genome shotgun (WGS) entry which is preliminary data.</text>
</comment>
<evidence type="ECO:0008006" key="5">
    <source>
        <dbReference type="Google" id="ProtNLM"/>
    </source>
</evidence>
<dbReference type="PANTHER" id="PTHR13601">
    <property type="entry name" value="GAMETOGENETIN-BINDING PROTEIN 2"/>
    <property type="match status" value="1"/>
</dbReference>
<dbReference type="GO" id="GO:0005737">
    <property type="term" value="C:cytoplasm"/>
    <property type="evidence" value="ECO:0007669"/>
    <property type="project" value="TreeGrafter"/>
</dbReference>
<evidence type="ECO:0000313" key="3">
    <source>
        <dbReference type="EMBL" id="PNF20510.1"/>
    </source>
</evidence>
<feature type="compositionally biased region" description="Basic and acidic residues" evidence="2">
    <location>
        <begin position="422"/>
        <end position="436"/>
    </location>
</feature>
<protein>
    <recommendedName>
        <fullName evidence="5">Gametogenetin-binding protein 2-like</fullName>
    </recommendedName>
</protein>
<dbReference type="OrthoDB" id="2422440at2759"/>
<evidence type="ECO:0000313" key="4">
    <source>
        <dbReference type="Proteomes" id="UP000235965"/>
    </source>
</evidence>
<feature type="region of interest" description="Disordered" evidence="2">
    <location>
        <begin position="413"/>
        <end position="476"/>
    </location>
</feature>
<accession>A0A2J7PW20</accession>
<reference evidence="3 4" key="1">
    <citation type="submission" date="2017-12" db="EMBL/GenBank/DDBJ databases">
        <title>Hemimetabolous genomes reveal molecular basis of termite eusociality.</title>
        <authorList>
            <person name="Harrison M.C."/>
            <person name="Jongepier E."/>
            <person name="Robertson H.M."/>
            <person name="Arning N."/>
            <person name="Bitard-Feildel T."/>
            <person name="Chao H."/>
            <person name="Childers C.P."/>
            <person name="Dinh H."/>
            <person name="Doddapaneni H."/>
            <person name="Dugan S."/>
            <person name="Gowin J."/>
            <person name="Greiner C."/>
            <person name="Han Y."/>
            <person name="Hu H."/>
            <person name="Hughes D.S.T."/>
            <person name="Huylmans A.-K."/>
            <person name="Kemena C."/>
            <person name="Kremer L.P.M."/>
            <person name="Lee S.L."/>
            <person name="Lopez-Ezquerra A."/>
            <person name="Mallet L."/>
            <person name="Monroy-Kuhn J.M."/>
            <person name="Moser A."/>
            <person name="Murali S.C."/>
            <person name="Muzny D.M."/>
            <person name="Otani S."/>
            <person name="Piulachs M.-D."/>
            <person name="Poelchau M."/>
            <person name="Qu J."/>
            <person name="Schaub F."/>
            <person name="Wada-Katsumata A."/>
            <person name="Worley K.C."/>
            <person name="Xie Q."/>
            <person name="Ylla G."/>
            <person name="Poulsen M."/>
            <person name="Gibbs R.A."/>
            <person name="Schal C."/>
            <person name="Richards S."/>
            <person name="Belles X."/>
            <person name="Korb J."/>
            <person name="Bornberg-Bauer E."/>
        </authorList>
    </citation>
    <scope>NUCLEOTIDE SEQUENCE [LARGE SCALE GENOMIC DNA]</scope>
    <source>
        <tissue evidence="3">Whole body</tissue>
    </source>
</reference>
<organism evidence="3 4">
    <name type="scientific">Cryptotermes secundus</name>
    <dbReference type="NCBI Taxonomy" id="105785"/>
    <lineage>
        <taxon>Eukaryota</taxon>
        <taxon>Metazoa</taxon>
        <taxon>Ecdysozoa</taxon>
        <taxon>Arthropoda</taxon>
        <taxon>Hexapoda</taxon>
        <taxon>Insecta</taxon>
        <taxon>Pterygota</taxon>
        <taxon>Neoptera</taxon>
        <taxon>Polyneoptera</taxon>
        <taxon>Dictyoptera</taxon>
        <taxon>Blattodea</taxon>
        <taxon>Blattoidea</taxon>
        <taxon>Termitoidae</taxon>
        <taxon>Kalotermitidae</taxon>
        <taxon>Cryptotermitinae</taxon>
        <taxon>Cryptotermes</taxon>
    </lineage>
</organism>
<feature type="compositionally biased region" description="Low complexity" evidence="2">
    <location>
        <begin position="452"/>
        <end position="465"/>
    </location>
</feature>
<evidence type="ECO:0000256" key="1">
    <source>
        <dbReference type="SAM" id="Coils"/>
    </source>
</evidence>
<dbReference type="PANTHER" id="PTHR13601:SF2">
    <property type="entry name" value="GAMETOGENETIN-BINDING PROTEIN 2"/>
    <property type="match status" value="1"/>
</dbReference>
<proteinExistence type="predicted"/>
<dbReference type="STRING" id="105785.A0A2J7PW20"/>
<evidence type="ECO:0000256" key="2">
    <source>
        <dbReference type="SAM" id="MobiDB-lite"/>
    </source>
</evidence>
<dbReference type="AlphaFoldDB" id="A0A2J7PW20"/>
<keyword evidence="4" id="KW-1185">Reference proteome</keyword>
<name>A0A2J7PW20_9NEOP</name>
<sequence>MGLVCDSPMIRGKELDDFLRKFNVLTPSEMKSAFEVTCKDLLGILSQTVPCVGCRRSVERLFYQLMKSGYRALDPLFVSPEGVLSVCKAQLESPQVLCTLLHGHSSRLIDLVESQPRSKKSHRCNLHSLDSQRSRPITSAWVDVWECMRPQCKEEVVLIESSTLLTTLENYLRKHRFCGECRTKVLRAYTLLVEEPDPCREKGYVPALYLGIKRCIQEKHIHLQARTAYIANLITRAEPELMGSRRERHAKTLEIAQEEVLTCLGLCVYERLHRINLRLREEECTCQVLAAVAIEALCRNFEMAVEVKQGVSQLELLYEQITKEELAKQQRKEHKKQKRRKKKEKRAELEEKENNCECESEENAEPFSSCTCLDPKPALQNTDRHKLQVLDHKSKGSPTCYCEDCIQRKRDKGSLMGSVETEPNKAQRSSDKQQEQHKRKTGANCSPEEPASNNNSLLSNIRISSPTFPSSATPQQQLSLSPCQSCKNTQDLVETSAPLLNTNSSLKNCLHCNGNWSSSEHSQDCGYSSENNNGCCDTGSASSSLPSSPEGSEIACSDGFCNHEASRLAVAPIYPPIPRGEADHSHPCSVEVKNVGAISPLPYTSAWRECNGDQTCEPQTCDRARHGSSNLNLSTKGPGGLTLTLQQMLEESCSSDEECYIPIEEVQEFKARMLHVMEKRQELRQTLRKRFDELCVNPPQPRAHHSAHCASN</sequence>